<name>A0A2K8ZA76_9BACT</name>
<gene>
    <name evidence="2" type="ORF">CWM47_35970</name>
</gene>
<dbReference type="Proteomes" id="UP000232883">
    <property type="component" value="Chromosome"/>
</dbReference>
<dbReference type="OrthoDB" id="915634at2"/>
<dbReference type="InterPro" id="IPR005094">
    <property type="entry name" value="Endonuclease_MobA/VirD2"/>
</dbReference>
<evidence type="ECO:0000259" key="1">
    <source>
        <dbReference type="Pfam" id="PF03432"/>
    </source>
</evidence>
<feature type="domain" description="MobA/VirD2-like nuclease" evidence="1">
    <location>
        <begin position="17"/>
        <end position="150"/>
    </location>
</feature>
<accession>A0A2K8ZA76</accession>
<dbReference type="RefSeq" id="WP_100993308.1">
    <property type="nucleotide sequence ID" value="NZ_CP025096.1"/>
</dbReference>
<dbReference type="EMBL" id="CP025096">
    <property type="protein sequence ID" value="AUD06773.1"/>
    <property type="molecule type" value="Genomic_DNA"/>
</dbReference>
<keyword evidence="3" id="KW-1185">Reference proteome</keyword>
<sequence>MIAKTSIGRSFKGCCAYNMQKVELGKGQVLMSQGVRDYALNPMVADFVRQAQMNPELTRSVWHTAISFDPKDEARLQLQPQLMKDVASEYLTGMGLDQSQYVVIQHQDTTHSHFHIIANRVASNGQTISDSLNYNRSEKLLREIEQKHSLTLMKEQGYRLSLEHVPERDRYRLEMRDEVRHSLARSTTSAELKADLAQRGIEMIVNRDQAGKARGLSFERVSQTDNGEEVKIAFKGSKLHQNLSLGHIQEQLLENSLKRALGLSREQEIEKSIGLEKGSQIEDKQLKQGRGLGM</sequence>
<dbReference type="KEGG" id="spir:CWM47_35970"/>
<proteinExistence type="predicted"/>
<reference evidence="2 3" key="1">
    <citation type="submission" date="2017-11" db="EMBL/GenBank/DDBJ databases">
        <title>Taxonomic description and genome sequences of Spirosoma HA7 sp. nov., isolated from pollen microhabitat of Corylus avellana.</title>
        <authorList>
            <person name="Ambika Manirajan B."/>
            <person name="Suarez C."/>
            <person name="Ratering S."/>
            <person name="Geissler-Plaum R."/>
            <person name="Cardinale M."/>
            <person name="Sylvia S."/>
        </authorList>
    </citation>
    <scope>NUCLEOTIDE SEQUENCE [LARGE SCALE GENOMIC DNA]</scope>
    <source>
        <strain evidence="2 3">HA7</strain>
    </source>
</reference>
<dbReference type="Pfam" id="PF03432">
    <property type="entry name" value="Relaxase"/>
    <property type="match status" value="1"/>
</dbReference>
<protein>
    <submittedName>
        <fullName evidence="2">Relaxase</fullName>
    </submittedName>
</protein>
<dbReference type="AlphaFoldDB" id="A0A2K8ZA76"/>
<evidence type="ECO:0000313" key="3">
    <source>
        <dbReference type="Proteomes" id="UP000232883"/>
    </source>
</evidence>
<evidence type="ECO:0000313" key="2">
    <source>
        <dbReference type="EMBL" id="AUD06773.1"/>
    </source>
</evidence>
<organism evidence="2 3">
    <name type="scientific">Spirosoma pollinicola</name>
    <dbReference type="NCBI Taxonomy" id="2057025"/>
    <lineage>
        <taxon>Bacteria</taxon>
        <taxon>Pseudomonadati</taxon>
        <taxon>Bacteroidota</taxon>
        <taxon>Cytophagia</taxon>
        <taxon>Cytophagales</taxon>
        <taxon>Cytophagaceae</taxon>
        <taxon>Spirosoma</taxon>
    </lineage>
</organism>